<feature type="domain" description="Bromo" evidence="3">
    <location>
        <begin position="106"/>
        <end position="178"/>
    </location>
</feature>
<dbReference type="InterPro" id="IPR001487">
    <property type="entry name" value="Bromodomain"/>
</dbReference>
<dbReference type="PROSITE" id="PS50014">
    <property type="entry name" value="BROMODOMAIN_2"/>
    <property type="match status" value="1"/>
</dbReference>
<dbReference type="SMART" id="SM00297">
    <property type="entry name" value="BROMO"/>
    <property type="match status" value="1"/>
</dbReference>
<dbReference type="Pfam" id="PF00439">
    <property type="entry name" value="Bromodomain"/>
    <property type="match status" value="1"/>
</dbReference>
<dbReference type="SUPFAM" id="SSF47370">
    <property type="entry name" value="Bromodomain"/>
    <property type="match status" value="1"/>
</dbReference>
<dbReference type="InterPro" id="IPR036427">
    <property type="entry name" value="Bromodomain-like_sf"/>
</dbReference>
<dbReference type="PANTHER" id="PTHR45926">
    <property type="entry name" value="OSJNBA0053K19.4 PROTEIN"/>
    <property type="match status" value="1"/>
</dbReference>
<organism evidence="4 5">
    <name type="scientific">Dendrobium chrysotoxum</name>
    <name type="common">Orchid</name>
    <dbReference type="NCBI Taxonomy" id="161865"/>
    <lineage>
        <taxon>Eukaryota</taxon>
        <taxon>Viridiplantae</taxon>
        <taxon>Streptophyta</taxon>
        <taxon>Embryophyta</taxon>
        <taxon>Tracheophyta</taxon>
        <taxon>Spermatophyta</taxon>
        <taxon>Magnoliopsida</taxon>
        <taxon>Liliopsida</taxon>
        <taxon>Asparagales</taxon>
        <taxon>Orchidaceae</taxon>
        <taxon>Epidendroideae</taxon>
        <taxon>Malaxideae</taxon>
        <taxon>Dendrobiinae</taxon>
        <taxon>Dendrobium</taxon>
    </lineage>
</organism>
<reference evidence="4 5" key="1">
    <citation type="journal article" date="2021" name="Hortic Res">
        <title>Chromosome-scale assembly of the Dendrobium chrysotoxum genome enhances the understanding of orchid evolution.</title>
        <authorList>
            <person name="Zhang Y."/>
            <person name="Zhang G.Q."/>
            <person name="Zhang D."/>
            <person name="Liu X.D."/>
            <person name="Xu X.Y."/>
            <person name="Sun W.H."/>
            <person name="Yu X."/>
            <person name="Zhu X."/>
            <person name="Wang Z.W."/>
            <person name="Zhao X."/>
            <person name="Zhong W.Y."/>
            <person name="Chen H."/>
            <person name="Yin W.L."/>
            <person name="Huang T."/>
            <person name="Niu S.C."/>
            <person name="Liu Z.J."/>
        </authorList>
    </citation>
    <scope>NUCLEOTIDE SEQUENCE [LARGE SCALE GENOMIC DNA]</scope>
    <source>
        <strain evidence="4">Lindl</strain>
    </source>
</reference>
<gene>
    <name evidence="4" type="ORF">IEQ34_000859</name>
</gene>
<sequence length="251" mass="28426">MLGSFSEKPFIVCWPLSSFLPAAVGNPTNQSFFPIKRAPFISEAASTTTPIPVHYKLTVSVPATASGDDGIKENLPPQESFKKSRVNGIKNEQVFKKCCVLISKLMKHKHRWVFNALVDPNAFGIPDYHKIITHSMVLATVKSRLSRHWYNAPKELAEDVRLIFHNMNILAQQPQQIFEELWLKIEADLAYLRSPLVMKRSLFLDMRKTSKRSHSTISPLGVDLKKKSLNQFTHSGQPVASKKPRIHISVK</sequence>
<name>A0AAV7HPP8_DENCH</name>
<keyword evidence="5" id="KW-1185">Reference proteome</keyword>
<dbReference type="PRINTS" id="PR00503">
    <property type="entry name" value="BROMODOMAIN"/>
</dbReference>
<dbReference type="Gene3D" id="1.20.920.10">
    <property type="entry name" value="Bromodomain-like"/>
    <property type="match status" value="1"/>
</dbReference>
<dbReference type="Proteomes" id="UP000775213">
    <property type="component" value="Unassembled WGS sequence"/>
</dbReference>
<evidence type="ECO:0000313" key="5">
    <source>
        <dbReference type="Proteomes" id="UP000775213"/>
    </source>
</evidence>
<evidence type="ECO:0000256" key="1">
    <source>
        <dbReference type="ARBA" id="ARBA00023117"/>
    </source>
</evidence>
<accession>A0AAV7HPP8</accession>
<evidence type="ECO:0000259" key="3">
    <source>
        <dbReference type="PROSITE" id="PS50014"/>
    </source>
</evidence>
<proteinExistence type="predicted"/>
<dbReference type="AlphaFoldDB" id="A0AAV7HPP8"/>
<keyword evidence="1 2" id="KW-0103">Bromodomain</keyword>
<protein>
    <recommendedName>
        <fullName evidence="3">Bromo domain-containing protein</fullName>
    </recommendedName>
</protein>
<evidence type="ECO:0000313" key="4">
    <source>
        <dbReference type="EMBL" id="KAH0471136.1"/>
    </source>
</evidence>
<comment type="caution">
    <text evidence="4">The sequence shown here is derived from an EMBL/GenBank/DDBJ whole genome shotgun (WGS) entry which is preliminary data.</text>
</comment>
<evidence type="ECO:0000256" key="2">
    <source>
        <dbReference type="PROSITE-ProRule" id="PRU00035"/>
    </source>
</evidence>
<dbReference type="EMBL" id="JAGFBR010000001">
    <property type="protein sequence ID" value="KAH0471136.1"/>
    <property type="molecule type" value="Genomic_DNA"/>
</dbReference>